<evidence type="ECO:0000313" key="2">
    <source>
        <dbReference type="EMBL" id="WAQ87858.1"/>
    </source>
</evidence>
<sequence length="198" mass="23020">MGKNHRHHNTRSKLAKEEYKQRKKVEAHAALQKNLIGLNDTTNTTETSIRWQRVKYEELNLYPNIPLDNDENPTRKPTPAEVLAACKTVNKNFFLLNSGRCVIEDPDNPNEIICIIEFTSWDDLTNIDKEELNFLSTFLHDSQAFIRPVASSNRSWGGKMWVIGWQKSQDFMQIVGRYIKAFLPDDMEKYDTHFSKSS</sequence>
<dbReference type="RefSeq" id="XP_053023413.1">
    <property type="nucleotide sequence ID" value="XM_053172228.1"/>
</dbReference>
<dbReference type="GeneID" id="77813123"/>
<name>A0ABY7CSE4_9BASI</name>
<dbReference type="EMBL" id="CP110428">
    <property type="protein sequence ID" value="WAQ87858.1"/>
    <property type="molecule type" value="Genomic_DNA"/>
</dbReference>
<accession>A0ABY7CSE4</accession>
<gene>
    <name evidence="2" type="ORF">PtA15_8A765</name>
</gene>
<reference evidence="2" key="1">
    <citation type="submission" date="2022-10" db="EMBL/GenBank/DDBJ databases">
        <title>Puccinia triticina Genome sequencing and assembly.</title>
        <authorList>
            <person name="Li C."/>
        </authorList>
    </citation>
    <scope>NUCLEOTIDE SEQUENCE</scope>
    <source>
        <strain evidence="2">Pt15</strain>
    </source>
</reference>
<protein>
    <recommendedName>
        <fullName evidence="1">Tet-like 2OG-Fe(II) oxygenase domain-containing protein</fullName>
    </recommendedName>
</protein>
<evidence type="ECO:0000313" key="3">
    <source>
        <dbReference type="Proteomes" id="UP001164743"/>
    </source>
</evidence>
<dbReference type="Proteomes" id="UP001164743">
    <property type="component" value="Chromosome 8A"/>
</dbReference>
<keyword evidence="3" id="KW-1185">Reference proteome</keyword>
<dbReference type="Pfam" id="PF20515">
    <property type="entry name" value="2OG-FeII_Oxy_6"/>
    <property type="match status" value="1"/>
</dbReference>
<evidence type="ECO:0000259" key="1">
    <source>
        <dbReference type="Pfam" id="PF20515"/>
    </source>
</evidence>
<organism evidence="2 3">
    <name type="scientific">Puccinia triticina</name>
    <dbReference type="NCBI Taxonomy" id="208348"/>
    <lineage>
        <taxon>Eukaryota</taxon>
        <taxon>Fungi</taxon>
        <taxon>Dikarya</taxon>
        <taxon>Basidiomycota</taxon>
        <taxon>Pucciniomycotina</taxon>
        <taxon>Pucciniomycetes</taxon>
        <taxon>Pucciniales</taxon>
        <taxon>Pucciniaceae</taxon>
        <taxon>Puccinia</taxon>
    </lineage>
</organism>
<dbReference type="InterPro" id="IPR046798">
    <property type="entry name" value="2OG-FeII_Oxy_6"/>
</dbReference>
<feature type="domain" description="Tet-like 2OG-Fe(II) oxygenase" evidence="1">
    <location>
        <begin position="128"/>
        <end position="196"/>
    </location>
</feature>
<proteinExistence type="predicted"/>